<dbReference type="Pfam" id="PF03771">
    <property type="entry name" value="SPDY"/>
    <property type="match status" value="1"/>
</dbReference>
<sequence length="302" mass="33032">MPPQPRPRPSRRRGTADDPRHPSPARSTEFHLTPDTPVIVTPGHLAGPGDPDAALAQFFEENETWQRWRPRDESTLAVHEQQTARIELDHEADGDRPRWTIAAYTSPVGELHWQARFCARTPVEIVMAVADHLASSLDQHPDARYDALLWEGRPLDAAVHLAVEDADPPWRETALGSDFTRADGTGGIHLPVQVSGSAVAVPGAVVWGGPRGYEHLRWQAEFTAHCPNSIVVAALNEVVEPQAAERLRGQVPAAHVPQVRIGARPTRSSAAIAHGRHHPSDCIRPAPAPIDPAPPGGERRRR</sequence>
<dbReference type="Proteomes" id="UP001500897">
    <property type="component" value="Unassembled WGS sequence"/>
</dbReference>
<reference evidence="3 4" key="1">
    <citation type="journal article" date="2019" name="Int. J. Syst. Evol. Microbiol.">
        <title>The Global Catalogue of Microorganisms (GCM) 10K type strain sequencing project: providing services to taxonomists for standard genome sequencing and annotation.</title>
        <authorList>
            <consortium name="The Broad Institute Genomics Platform"/>
            <consortium name="The Broad Institute Genome Sequencing Center for Infectious Disease"/>
            <person name="Wu L."/>
            <person name="Ma J."/>
        </authorList>
    </citation>
    <scope>NUCLEOTIDE SEQUENCE [LARGE SCALE GENOMIC DNA]</scope>
    <source>
        <strain evidence="3 4">JCM 14559</strain>
    </source>
</reference>
<evidence type="ECO:0000313" key="4">
    <source>
        <dbReference type="Proteomes" id="UP001500897"/>
    </source>
</evidence>
<accession>A0ABN2WGZ2</accession>
<dbReference type="RefSeq" id="WP_344551368.1">
    <property type="nucleotide sequence ID" value="NZ_BAAANS010000009.1"/>
</dbReference>
<comment type="caution">
    <text evidence="3">The sequence shown here is derived from an EMBL/GenBank/DDBJ whole genome shotgun (WGS) entry which is preliminary data.</text>
</comment>
<feature type="region of interest" description="Disordered" evidence="1">
    <location>
        <begin position="270"/>
        <end position="302"/>
    </location>
</feature>
<keyword evidence="4" id="KW-1185">Reference proteome</keyword>
<dbReference type="EMBL" id="BAAANS010000009">
    <property type="protein sequence ID" value="GAA2092180.1"/>
    <property type="molecule type" value="Genomic_DNA"/>
</dbReference>
<name>A0ABN2WGZ2_9ACTN</name>
<feature type="compositionally biased region" description="Pro residues" evidence="1">
    <location>
        <begin position="286"/>
        <end position="295"/>
    </location>
</feature>
<protein>
    <recommendedName>
        <fullName evidence="2">DUF317 domain-containing protein</fullName>
    </recommendedName>
</protein>
<proteinExistence type="predicted"/>
<feature type="region of interest" description="Disordered" evidence="1">
    <location>
        <begin position="1"/>
        <end position="31"/>
    </location>
</feature>
<evidence type="ECO:0000259" key="2">
    <source>
        <dbReference type="Pfam" id="PF03771"/>
    </source>
</evidence>
<evidence type="ECO:0000256" key="1">
    <source>
        <dbReference type="SAM" id="MobiDB-lite"/>
    </source>
</evidence>
<feature type="domain" description="DUF317" evidence="2">
    <location>
        <begin position="83"/>
        <end position="135"/>
    </location>
</feature>
<gene>
    <name evidence="3" type="ORF">GCM10009759_17640</name>
</gene>
<organism evidence="3 4">
    <name type="scientific">Kitasatospora saccharophila</name>
    <dbReference type="NCBI Taxonomy" id="407973"/>
    <lineage>
        <taxon>Bacteria</taxon>
        <taxon>Bacillati</taxon>
        <taxon>Actinomycetota</taxon>
        <taxon>Actinomycetes</taxon>
        <taxon>Kitasatosporales</taxon>
        <taxon>Streptomycetaceae</taxon>
        <taxon>Kitasatospora</taxon>
    </lineage>
</organism>
<dbReference type="InterPro" id="IPR005523">
    <property type="entry name" value="DUF317_SPDY"/>
</dbReference>
<evidence type="ECO:0000313" key="3">
    <source>
        <dbReference type="EMBL" id="GAA2092180.1"/>
    </source>
</evidence>